<dbReference type="RefSeq" id="WP_192731632.1">
    <property type="nucleotide sequence ID" value="NZ_BAAAVL010000002.1"/>
</dbReference>
<keyword evidence="3" id="KW-0813">Transport</keyword>
<dbReference type="Proteomes" id="UP000620262">
    <property type="component" value="Unassembled WGS sequence"/>
</dbReference>
<keyword evidence="7 11" id="KW-1133">Transmembrane helix</keyword>
<evidence type="ECO:0000313" key="13">
    <source>
        <dbReference type="Proteomes" id="UP000620262"/>
    </source>
</evidence>
<feature type="transmembrane region" description="Helical" evidence="11">
    <location>
        <begin position="78"/>
        <end position="95"/>
    </location>
</feature>
<dbReference type="Pfam" id="PF02653">
    <property type="entry name" value="BPD_transp_2"/>
    <property type="match status" value="1"/>
</dbReference>
<evidence type="ECO:0000256" key="3">
    <source>
        <dbReference type="ARBA" id="ARBA00022448"/>
    </source>
</evidence>
<evidence type="ECO:0000256" key="10">
    <source>
        <dbReference type="ARBA" id="ARBA00039381"/>
    </source>
</evidence>
<comment type="subunit">
    <text evidence="2">The complex is composed of two ATP-binding proteins (LsrA), two transmembrane proteins (LsrC and LsrD) and a solute-binding protein (LsrB).</text>
</comment>
<feature type="transmembrane region" description="Helical" evidence="11">
    <location>
        <begin position="172"/>
        <end position="191"/>
    </location>
</feature>
<feature type="transmembrane region" description="Helical" evidence="11">
    <location>
        <begin position="219"/>
        <end position="240"/>
    </location>
</feature>
<comment type="function">
    <text evidence="9">Part of the ABC transporter complex LsrABCD involved in autoinducer 2 (AI-2) import. Probably responsible for the translocation of the substrate across the membrane.</text>
</comment>
<evidence type="ECO:0000256" key="11">
    <source>
        <dbReference type="SAM" id="Phobius"/>
    </source>
</evidence>
<keyword evidence="8 11" id="KW-0472">Membrane</keyword>
<evidence type="ECO:0000256" key="7">
    <source>
        <dbReference type="ARBA" id="ARBA00022989"/>
    </source>
</evidence>
<evidence type="ECO:0000256" key="5">
    <source>
        <dbReference type="ARBA" id="ARBA00022519"/>
    </source>
</evidence>
<keyword evidence="6 11" id="KW-0812">Transmembrane</keyword>
<keyword evidence="5" id="KW-0997">Cell inner membrane</keyword>
<name>A0ABR9IXJ0_RHIVS</name>
<comment type="subcellular location">
    <subcellularLocation>
        <location evidence="1">Cell membrane</location>
        <topology evidence="1">Multi-pass membrane protein</topology>
    </subcellularLocation>
</comment>
<feature type="transmembrane region" description="Helical" evidence="11">
    <location>
        <begin position="260"/>
        <end position="290"/>
    </location>
</feature>
<evidence type="ECO:0000256" key="8">
    <source>
        <dbReference type="ARBA" id="ARBA00023136"/>
    </source>
</evidence>
<sequence length="328" mass="33291">MSAETLPTTTLSQRSIRLSVAAVLMLVSAGIYAVTAIATGETSQLNFEGLAGLFQRMVTLGLVGLGQTFVILVGSIDLSVAALISTVAVLASFIMQANPAMILPAILACLALCLIVGAINGLLVAYCGINPLIATLGTGLTIQGLLSAAFTYLQGSVAPSFQAFAYSGLLGIPYPVLLFIALTAVAGLLLARTVFGARIYAVGGNPEGARLAGIRTERVVLAAHVIASLFAGVAGLYLAARLQSGTPWIGRDGIYDLESIAVAVIGGTILAGGKGGVAGTVAGVLLFATLDTSFNMLGVDAFLKQVLRGAIVIVAVAIHAVRNKGHVA</sequence>
<keyword evidence="13" id="KW-1185">Reference proteome</keyword>
<keyword evidence="4" id="KW-1003">Cell membrane</keyword>
<protein>
    <recommendedName>
        <fullName evidence="10">Autoinducer 2 import system permease protein LsrD</fullName>
    </recommendedName>
</protein>
<evidence type="ECO:0000256" key="2">
    <source>
        <dbReference type="ARBA" id="ARBA00011262"/>
    </source>
</evidence>
<gene>
    <name evidence="12" type="ORF">H4W29_005191</name>
</gene>
<dbReference type="EMBL" id="JADBEC010000002">
    <property type="protein sequence ID" value="MBE1507946.1"/>
    <property type="molecule type" value="Genomic_DNA"/>
</dbReference>
<accession>A0ABR9IXJ0</accession>
<dbReference type="InterPro" id="IPR001851">
    <property type="entry name" value="ABC_transp_permease"/>
</dbReference>
<feature type="transmembrane region" description="Helical" evidence="11">
    <location>
        <begin position="101"/>
        <end position="125"/>
    </location>
</feature>
<evidence type="ECO:0000256" key="9">
    <source>
        <dbReference type="ARBA" id="ARBA00025439"/>
    </source>
</evidence>
<reference evidence="12 13" key="1">
    <citation type="submission" date="2020-10" db="EMBL/GenBank/DDBJ databases">
        <title>Sequencing the genomes of 1000 actinobacteria strains.</title>
        <authorList>
            <person name="Klenk H.-P."/>
        </authorList>
    </citation>
    <scope>NUCLEOTIDE SEQUENCE [LARGE SCALE GENOMIC DNA]</scope>
    <source>
        <strain evidence="12 13">DSM 7307</strain>
    </source>
</reference>
<organism evidence="12 13">
    <name type="scientific">Rhizobium viscosum</name>
    <name type="common">Arthrobacter viscosus</name>
    <dbReference type="NCBI Taxonomy" id="1673"/>
    <lineage>
        <taxon>Bacteria</taxon>
        <taxon>Pseudomonadati</taxon>
        <taxon>Pseudomonadota</taxon>
        <taxon>Alphaproteobacteria</taxon>
        <taxon>Hyphomicrobiales</taxon>
        <taxon>Rhizobiaceae</taxon>
        <taxon>Rhizobium/Agrobacterium group</taxon>
        <taxon>Rhizobium</taxon>
    </lineage>
</organism>
<evidence type="ECO:0000256" key="1">
    <source>
        <dbReference type="ARBA" id="ARBA00004651"/>
    </source>
</evidence>
<feature type="transmembrane region" description="Helical" evidence="11">
    <location>
        <begin position="50"/>
        <end position="71"/>
    </location>
</feature>
<evidence type="ECO:0000313" key="12">
    <source>
        <dbReference type="EMBL" id="MBE1507946.1"/>
    </source>
</evidence>
<evidence type="ECO:0000256" key="6">
    <source>
        <dbReference type="ARBA" id="ARBA00022692"/>
    </source>
</evidence>
<feature type="transmembrane region" description="Helical" evidence="11">
    <location>
        <begin position="20"/>
        <end position="38"/>
    </location>
</feature>
<proteinExistence type="predicted"/>
<dbReference type="PANTHER" id="PTHR32196">
    <property type="entry name" value="ABC TRANSPORTER PERMEASE PROTEIN YPHD-RELATED-RELATED"/>
    <property type="match status" value="1"/>
</dbReference>
<evidence type="ECO:0000256" key="4">
    <source>
        <dbReference type="ARBA" id="ARBA00022475"/>
    </source>
</evidence>
<feature type="transmembrane region" description="Helical" evidence="11">
    <location>
        <begin position="132"/>
        <end position="152"/>
    </location>
</feature>
<dbReference type="PANTHER" id="PTHR32196:SF71">
    <property type="entry name" value="AUTOINDUCER 2 IMPORT SYSTEM PERMEASE PROTEIN LSRD"/>
    <property type="match status" value="1"/>
</dbReference>
<comment type="caution">
    <text evidence="12">The sequence shown here is derived from an EMBL/GenBank/DDBJ whole genome shotgun (WGS) entry which is preliminary data.</text>
</comment>
<dbReference type="CDD" id="cd06579">
    <property type="entry name" value="TM_PBP1_transp_AraH_like"/>
    <property type="match status" value="1"/>
</dbReference>